<gene>
    <name evidence="2" type="ORF">S7S_10300</name>
</gene>
<accession>A0A0B4XQH4</accession>
<evidence type="ECO:0000256" key="1">
    <source>
        <dbReference type="ARBA" id="ARBA00005254"/>
    </source>
</evidence>
<dbReference type="InterPro" id="IPR051683">
    <property type="entry name" value="Enoyl-CoA_Hydratase/Isomerase"/>
</dbReference>
<dbReference type="InterPro" id="IPR001753">
    <property type="entry name" value="Enoyl-CoA_hydra/iso"/>
</dbReference>
<dbReference type="GO" id="GO:0008300">
    <property type="term" value="P:isoprenoid catabolic process"/>
    <property type="evidence" value="ECO:0007669"/>
    <property type="project" value="TreeGrafter"/>
</dbReference>
<dbReference type="Gene3D" id="1.10.12.10">
    <property type="entry name" value="Lyase 2-enoyl-coa Hydratase, Chain A, domain 2"/>
    <property type="match status" value="1"/>
</dbReference>
<dbReference type="HOGENOM" id="CLU_009834_7_3_6"/>
<dbReference type="GO" id="GO:0003824">
    <property type="term" value="F:catalytic activity"/>
    <property type="evidence" value="ECO:0007669"/>
    <property type="project" value="UniProtKB-ARBA"/>
</dbReference>
<dbReference type="KEGG" id="apac:S7S_10300"/>
<comment type="similarity">
    <text evidence="1">Belongs to the enoyl-CoA hydratase/isomerase family.</text>
</comment>
<keyword evidence="3" id="KW-1185">Reference proteome</keyword>
<organism evidence="2 3">
    <name type="scientific">Isoalcanivorax pacificus W11-5</name>
    <dbReference type="NCBI Taxonomy" id="391936"/>
    <lineage>
        <taxon>Bacteria</taxon>
        <taxon>Pseudomonadati</taxon>
        <taxon>Pseudomonadota</taxon>
        <taxon>Gammaproteobacteria</taxon>
        <taxon>Oceanospirillales</taxon>
        <taxon>Alcanivoracaceae</taxon>
        <taxon>Isoalcanivorax</taxon>
    </lineage>
</organism>
<dbReference type="PANTHER" id="PTHR42964">
    <property type="entry name" value="ENOYL-COA HYDRATASE"/>
    <property type="match status" value="1"/>
</dbReference>
<proteinExistence type="inferred from homology"/>
<dbReference type="STRING" id="391936.S7S_10300"/>
<sequence length="267" mass="28060">MALPETETLLLEQDGPVLHVTLNRPESRNAMSLGMVNELMAVFDAVADDDTVRAIVLRGTGGHFCAGGDIKDMAGARARAAGGDADAFYALNRRFGEMITRANVQPQVIVAVLEGAVLGGGFGLACVSDVAIAADDAQFGLPETGLGVIPAQIAPFVVQRIGLTQARRLALTGARFNGVEAARLGIAHEAVPATDIDTRLADTLKQIRRCAPHANRVTKQLVLNTLSQPLSDVLDQAAHDFASAVASAEGAEGTMAFVQKRLPQWAE</sequence>
<evidence type="ECO:0000313" key="2">
    <source>
        <dbReference type="EMBL" id="AJD48472.1"/>
    </source>
</evidence>
<reference evidence="2 3" key="1">
    <citation type="journal article" date="2012" name="J. Bacteriol.">
        <title>Genome sequence of an alkane-degrading bacterium, Alcanivorax pacificus type strain W11-5, isolated from deep sea sediment.</title>
        <authorList>
            <person name="Lai Q."/>
            <person name="Shao Z."/>
        </authorList>
    </citation>
    <scope>NUCLEOTIDE SEQUENCE [LARGE SCALE GENOMIC DNA]</scope>
    <source>
        <strain evidence="2 3">W11-5</strain>
    </source>
</reference>
<evidence type="ECO:0000313" key="3">
    <source>
        <dbReference type="Proteomes" id="UP000006764"/>
    </source>
</evidence>
<dbReference type="Gene3D" id="3.90.226.10">
    <property type="entry name" value="2-enoyl-CoA Hydratase, Chain A, domain 1"/>
    <property type="match status" value="1"/>
</dbReference>
<dbReference type="OrthoDB" id="9807606at2"/>
<dbReference type="InterPro" id="IPR029045">
    <property type="entry name" value="ClpP/crotonase-like_dom_sf"/>
</dbReference>
<protein>
    <submittedName>
        <fullName evidence="2">Enoyl-CoA hydratase</fullName>
    </submittedName>
</protein>
<dbReference type="SUPFAM" id="SSF52096">
    <property type="entry name" value="ClpP/crotonase"/>
    <property type="match status" value="1"/>
</dbReference>
<dbReference type="EMBL" id="CP004387">
    <property type="protein sequence ID" value="AJD48472.1"/>
    <property type="molecule type" value="Genomic_DNA"/>
</dbReference>
<dbReference type="Pfam" id="PF00378">
    <property type="entry name" value="ECH_1"/>
    <property type="match status" value="1"/>
</dbReference>
<dbReference type="CDD" id="cd06558">
    <property type="entry name" value="crotonase-like"/>
    <property type="match status" value="1"/>
</dbReference>
<dbReference type="InterPro" id="IPR014748">
    <property type="entry name" value="Enoyl-CoA_hydra_C"/>
</dbReference>
<dbReference type="AlphaFoldDB" id="A0A0B4XQH4"/>
<dbReference type="RefSeq" id="WP_008735209.1">
    <property type="nucleotide sequence ID" value="NZ_CP004387.1"/>
</dbReference>
<name>A0A0B4XQH4_9GAMM</name>
<dbReference type="PANTHER" id="PTHR42964:SF1">
    <property type="entry name" value="POLYKETIDE BIOSYNTHESIS ENOYL-COA HYDRATASE PKSH-RELATED"/>
    <property type="match status" value="1"/>
</dbReference>
<dbReference type="Proteomes" id="UP000006764">
    <property type="component" value="Chromosome"/>
</dbReference>